<accession>M7N4J7</accession>
<evidence type="ECO:0000256" key="4">
    <source>
        <dbReference type="ARBA" id="ARBA00022496"/>
    </source>
</evidence>
<reference evidence="16 17" key="1">
    <citation type="journal article" date="2013" name="Genome Announc.">
        <title>Draft Genome Sequence of Cesiribacter andamanensis Strain AMV16T, Isolated from a Soil Sample from a Mud Volcano in the Andaman Islands, India.</title>
        <authorList>
            <person name="Shivaji S."/>
            <person name="Ara S."/>
            <person name="Begum Z."/>
            <person name="Srinivas T.N."/>
            <person name="Singh A."/>
            <person name="Kumar Pinnaka A."/>
        </authorList>
    </citation>
    <scope>NUCLEOTIDE SEQUENCE [LARGE SCALE GENOMIC DNA]</scope>
    <source>
        <strain evidence="16 17">AMV16</strain>
    </source>
</reference>
<dbReference type="PROSITE" id="PS52016">
    <property type="entry name" value="TONB_DEPENDENT_REC_3"/>
    <property type="match status" value="1"/>
</dbReference>
<organism evidence="16 17">
    <name type="scientific">Cesiribacter andamanensis AMV16</name>
    <dbReference type="NCBI Taxonomy" id="1279009"/>
    <lineage>
        <taxon>Bacteria</taxon>
        <taxon>Pseudomonadati</taxon>
        <taxon>Bacteroidota</taxon>
        <taxon>Cytophagia</taxon>
        <taxon>Cytophagales</taxon>
        <taxon>Cesiribacteraceae</taxon>
        <taxon>Cesiribacter</taxon>
    </lineage>
</organism>
<evidence type="ECO:0000256" key="10">
    <source>
        <dbReference type="ARBA" id="ARBA00023136"/>
    </source>
</evidence>
<keyword evidence="2 12" id="KW-0813">Transport</keyword>
<evidence type="ECO:0000256" key="6">
    <source>
        <dbReference type="ARBA" id="ARBA00022729"/>
    </source>
</evidence>
<evidence type="ECO:0000313" key="16">
    <source>
        <dbReference type="EMBL" id="EMR02217.1"/>
    </source>
</evidence>
<dbReference type="PANTHER" id="PTHR32552">
    <property type="entry name" value="FERRICHROME IRON RECEPTOR-RELATED"/>
    <property type="match status" value="1"/>
</dbReference>
<dbReference type="PANTHER" id="PTHR32552:SF68">
    <property type="entry name" value="FERRICHROME OUTER MEMBRANE TRANSPORTER_PHAGE RECEPTOR"/>
    <property type="match status" value="1"/>
</dbReference>
<evidence type="ECO:0000256" key="2">
    <source>
        <dbReference type="ARBA" id="ARBA00022448"/>
    </source>
</evidence>
<protein>
    <submittedName>
        <fullName evidence="16">Vitamin B12/cobalamin outer membrane transporter</fullName>
    </submittedName>
</protein>
<dbReference type="InterPro" id="IPR012910">
    <property type="entry name" value="Plug_dom"/>
</dbReference>
<dbReference type="Gene3D" id="2.170.130.10">
    <property type="entry name" value="TonB-dependent receptor, plug domain"/>
    <property type="match status" value="1"/>
</dbReference>
<evidence type="ECO:0000256" key="12">
    <source>
        <dbReference type="PROSITE-ProRule" id="PRU01360"/>
    </source>
</evidence>
<name>M7N4J7_9BACT</name>
<evidence type="ECO:0000256" key="5">
    <source>
        <dbReference type="ARBA" id="ARBA00022692"/>
    </source>
</evidence>
<evidence type="ECO:0000256" key="11">
    <source>
        <dbReference type="ARBA" id="ARBA00023237"/>
    </source>
</evidence>
<evidence type="ECO:0000256" key="8">
    <source>
        <dbReference type="ARBA" id="ARBA00023065"/>
    </source>
</evidence>
<dbReference type="Gene3D" id="2.40.170.20">
    <property type="entry name" value="TonB-dependent receptor, beta-barrel domain"/>
    <property type="match status" value="1"/>
</dbReference>
<dbReference type="PATRIC" id="fig|1279009.4.peg.2693"/>
<keyword evidence="4" id="KW-0410">Iron transport</keyword>
<comment type="similarity">
    <text evidence="12 13">Belongs to the TonB-dependent receptor family.</text>
</comment>
<keyword evidence="17" id="KW-1185">Reference proteome</keyword>
<dbReference type="eggNOG" id="COG4772">
    <property type="taxonomic scope" value="Bacteria"/>
</dbReference>
<gene>
    <name evidence="16" type="ORF">ADICEAN_02656</name>
</gene>
<dbReference type="InterPro" id="IPR039426">
    <property type="entry name" value="TonB-dep_rcpt-like"/>
</dbReference>
<dbReference type="Pfam" id="PF00593">
    <property type="entry name" value="TonB_dep_Rec_b-barrel"/>
    <property type="match status" value="1"/>
</dbReference>
<dbReference type="Proteomes" id="UP000011910">
    <property type="component" value="Unassembled WGS sequence"/>
</dbReference>
<comment type="caution">
    <text evidence="16">The sequence shown here is derived from an EMBL/GenBank/DDBJ whole genome shotgun (WGS) entry which is preliminary data.</text>
</comment>
<keyword evidence="3 12" id="KW-1134">Transmembrane beta strand</keyword>
<dbReference type="InterPro" id="IPR037066">
    <property type="entry name" value="Plug_dom_sf"/>
</dbReference>
<proteinExistence type="inferred from homology"/>
<dbReference type="OrthoDB" id="9782587at2"/>
<evidence type="ECO:0000259" key="15">
    <source>
        <dbReference type="Pfam" id="PF07715"/>
    </source>
</evidence>
<keyword evidence="8" id="KW-0406">Ion transport</keyword>
<evidence type="ECO:0000256" key="1">
    <source>
        <dbReference type="ARBA" id="ARBA00004571"/>
    </source>
</evidence>
<dbReference type="GO" id="GO:0015344">
    <property type="term" value="F:siderophore uptake transmembrane transporter activity"/>
    <property type="evidence" value="ECO:0007669"/>
    <property type="project" value="TreeGrafter"/>
</dbReference>
<dbReference type="SUPFAM" id="SSF56935">
    <property type="entry name" value="Porins"/>
    <property type="match status" value="1"/>
</dbReference>
<dbReference type="AlphaFoldDB" id="M7N4J7"/>
<evidence type="ECO:0000256" key="3">
    <source>
        <dbReference type="ARBA" id="ARBA00022452"/>
    </source>
</evidence>
<keyword evidence="5 12" id="KW-0812">Transmembrane</keyword>
<keyword evidence="6" id="KW-0732">Signal</keyword>
<dbReference type="EMBL" id="AODQ01000068">
    <property type="protein sequence ID" value="EMR02217.1"/>
    <property type="molecule type" value="Genomic_DNA"/>
</dbReference>
<evidence type="ECO:0000259" key="14">
    <source>
        <dbReference type="Pfam" id="PF00593"/>
    </source>
</evidence>
<feature type="domain" description="TonB-dependent receptor plug" evidence="15">
    <location>
        <begin position="43"/>
        <end position="148"/>
    </location>
</feature>
<dbReference type="STRING" id="1279009.ADICEAN_02656"/>
<keyword evidence="9 13" id="KW-0798">TonB box</keyword>
<dbReference type="RefSeq" id="WP_009196046.1">
    <property type="nucleotide sequence ID" value="NZ_AODQ01000068.1"/>
</dbReference>
<keyword evidence="10 12" id="KW-0472">Membrane</keyword>
<keyword evidence="11 12" id="KW-0998">Cell outer membrane</keyword>
<evidence type="ECO:0000256" key="9">
    <source>
        <dbReference type="ARBA" id="ARBA00023077"/>
    </source>
</evidence>
<evidence type="ECO:0000256" key="13">
    <source>
        <dbReference type="RuleBase" id="RU003357"/>
    </source>
</evidence>
<sequence length="679" mass="75789">MKKFLLGSLLLCGLSATGQEQLPADSLLPEALVTAYGIRPGQGVAAAVSVLDRTAFMSNGEASPLYALNELPGVRLEERAPGSYRLNIRGSSLRSPFGVRNVKVYWNNLPLTEANGTTPLNLLDVALYRQVEVVRGPAASYYGAGTGGVLNISSLERSGLQSGPEAELAAGSWGYRRLKAGYQQAGSQQQWRLGATQLHSQGYREHSDLLRQNVFWTGRHQLSPRQQLETNLLLARADYSIPGGLTAEQFAEDPRMSRPLSIERNASVHHRYALAGIGHEWTIRPGLGNRTYLFGSSGFYDHPFITDYKRDFSAGGGLRTLFEHTRQLGEHALQLQAGGEYQQGLDLARNFGNRAGQPDTLNFDDEIRSRTALAFAQADLYLRQQLSLSAGLSLNWFANDIFRLWDSAQQRSYRLQKSFDPVWAPRIGALWDISRAWQLYGQISRGFSPPSLDEIRTNEGSLNQDLEAERGTNYELGVRTSLLKGTISGSLTAYYLHLQQTITSFVTEGSTVAQFRNAGETRQRGLETQWQLQLLRTPRWQLESALSATWQHFRFARYRQQENDYSGNALPGIAPLSSSASLHLRYRQGLRLSLMHQATGSMPLNDANTAYTDPYQLLNARLDLRLARWQSSGLRLFFSGQNLLNERYSLGFDLNAFGNRFYQPAAARTFMVGISLELE</sequence>
<dbReference type="InterPro" id="IPR000531">
    <property type="entry name" value="Beta-barrel_TonB"/>
</dbReference>
<keyword evidence="7" id="KW-0408">Iron</keyword>
<comment type="subcellular location">
    <subcellularLocation>
        <location evidence="1 12">Cell outer membrane</location>
        <topology evidence="1 12">Multi-pass membrane protein</topology>
    </subcellularLocation>
</comment>
<dbReference type="GO" id="GO:0009279">
    <property type="term" value="C:cell outer membrane"/>
    <property type="evidence" value="ECO:0007669"/>
    <property type="project" value="UniProtKB-SubCell"/>
</dbReference>
<dbReference type="Pfam" id="PF07715">
    <property type="entry name" value="Plug"/>
    <property type="match status" value="1"/>
</dbReference>
<evidence type="ECO:0000256" key="7">
    <source>
        <dbReference type="ARBA" id="ARBA00023004"/>
    </source>
</evidence>
<feature type="domain" description="TonB-dependent receptor-like beta-barrel" evidence="14">
    <location>
        <begin position="245"/>
        <end position="643"/>
    </location>
</feature>
<dbReference type="InterPro" id="IPR036942">
    <property type="entry name" value="Beta-barrel_TonB_sf"/>
</dbReference>
<evidence type="ECO:0000313" key="17">
    <source>
        <dbReference type="Proteomes" id="UP000011910"/>
    </source>
</evidence>